<proteinExistence type="predicted"/>
<name>A0ABN8YZ24_RANTA</name>
<evidence type="ECO:0000256" key="1">
    <source>
        <dbReference type="SAM" id="MobiDB-lite"/>
    </source>
</evidence>
<keyword evidence="3" id="KW-1185">Reference proteome</keyword>
<accession>A0ABN8YZ24</accession>
<evidence type="ECO:0000313" key="2">
    <source>
        <dbReference type="EMBL" id="CAI9166719.1"/>
    </source>
</evidence>
<feature type="region of interest" description="Disordered" evidence="1">
    <location>
        <begin position="1"/>
        <end position="25"/>
    </location>
</feature>
<reference evidence="2" key="1">
    <citation type="submission" date="2023-04" db="EMBL/GenBank/DDBJ databases">
        <authorList>
            <consortium name="ELIXIR-Norway"/>
        </authorList>
    </citation>
    <scope>NUCLEOTIDE SEQUENCE [LARGE SCALE GENOMIC DNA]</scope>
</reference>
<sequence>MWASSAGRDAGRERPGAAAGRARAAGDSLGLRSLRELLLVSPELSAEPGPAPSWALACSGTRSPVA</sequence>
<dbReference type="EMBL" id="OX459962">
    <property type="protein sequence ID" value="CAI9166719.1"/>
    <property type="molecule type" value="Genomic_DNA"/>
</dbReference>
<protein>
    <submittedName>
        <fullName evidence="2">Uncharacterized protein</fullName>
    </submittedName>
</protein>
<feature type="compositionally biased region" description="Low complexity" evidence="1">
    <location>
        <begin position="16"/>
        <end position="25"/>
    </location>
</feature>
<feature type="region of interest" description="Disordered" evidence="1">
    <location>
        <begin position="44"/>
        <end position="66"/>
    </location>
</feature>
<organism evidence="2 3">
    <name type="scientific">Rangifer tarandus platyrhynchus</name>
    <name type="common">Svalbard reindeer</name>
    <dbReference type="NCBI Taxonomy" id="3082113"/>
    <lineage>
        <taxon>Eukaryota</taxon>
        <taxon>Metazoa</taxon>
        <taxon>Chordata</taxon>
        <taxon>Craniata</taxon>
        <taxon>Vertebrata</taxon>
        <taxon>Euteleostomi</taxon>
        <taxon>Mammalia</taxon>
        <taxon>Eutheria</taxon>
        <taxon>Laurasiatheria</taxon>
        <taxon>Artiodactyla</taxon>
        <taxon>Ruminantia</taxon>
        <taxon>Pecora</taxon>
        <taxon>Cervidae</taxon>
        <taxon>Odocoileinae</taxon>
        <taxon>Rangifer</taxon>
    </lineage>
</organism>
<evidence type="ECO:0000313" key="3">
    <source>
        <dbReference type="Proteomes" id="UP001176941"/>
    </source>
</evidence>
<gene>
    <name evidence="2" type="ORF">MRATA1EN1_LOCUS15681</name>
</gene>
<dbReference type="Proteomes" id="UP001176941">
    <property type="component" value="Chromosome 26"/>
</dbReference>